<dbReference type="GO" id="GO:0010181">
    <property type="term" value="F:FMN binding"/>
    <property type="evidence" value="ECO:0007669"/>
    <property type="project" value="InterPro"/>
</dbReference>
<dbReference type="Proteomes" id="UP000437824">
    <property type="component" value="Unassembled WGS sequence"/>
</dbReference>
<feature type="domain" description="FMN-binding" evidence="3">
    <location>
        <begin position="258"/>
        <end position="332"/>
    </location>
</feature>
<feature type="domain" description="FMN-binding" evidence="3">
    <location>
        <begin position="411"/>
        <end position="485"/>
    </location>
</feature>
<feature type="region of interest" description="Disordered" evidence="1">
    <location>
        <begin position="56"/>
        <end position="119"/>
    </location>
</feature>
<feature type="compositionally biased region" description="Low complexity" evidence="1">
    <location>
        <begin position="58"/>
        <end position="70"/>
    </location>
</feature>
<evidence type="ECO:0000313" key="5">
    <source>
        <dbReference type="Proteomes" id="UP000437824"/>
    </source>
</evidence>
<feature type="domain" description="FMN-binding" evidence="3">
    <location>
        <begin position="133"/>
        <end position="207"/>
    </location>
</feature>
<organism evidence="4 5">
    <name type="scientific">Blautia luti DSM 14534 = JCM 17040</name>
    <dbReference type="NCBI Taxonomy" id="649762"/>
    <lineage>
        <taxon>Bacteria</taxon>
        <taxon>Bacillati</taxon>
        <taxon>Bacillota</taxon>
        <taxon>Clostridia</taxon>
        <taxon>Lachnospirales</taxon>
        <taxon>Lachnospiraceae</taxon>
        <taxon>Blautia</taxon>
    </lineage>
</organism>
<accession>A0A844GGZ3</accession>
<protein>
    <submittedName>
        <fullName evidence="4">FMN-binding protein</fullName>
    </submittedName>
</protein>
<dbReference type="AlphaFoldDB" id="A0A844GGZ3"/>
<evidence type="ECO:0000256" key="1">
    <source>
        <dbReference type="SAM" id="MobiDB-lite"/>
    </source>
</evidence>
<name>A0A844GGZ3_9FIRM</name>
<dbReference type="InterPro" id="IPR007329">
    <property type="entry name" value="FMN-bd"/>
</dbReference>
<dbReference type="Pfam" id="PF04205">
    <property type="entry name" value="FMN_bind"/>
    <property type="match status" value="3"/>
</dbReference>
<evidence type="ECO:0000256" key="2">
    <source>
        <dbReference type="SAM" id="SignalP"/>
    </source>
</evidence>
<feature type="region of interest" description="Disordered" evidence="1">
    <location>
        <begin position="207"/>
        <end position="259"/>
    </location>
</feature>
<dbReference type="GO" id="GO:0016020">
    <property type="term" value="C:membrane"/>
    <property type="evidence" value="ECO:0007669"/>
    <property type="project" value="InterPro"/>
</dbReference>
<feature type="region of interest" description="Disordered" evidence="1">
    <location>
        <begin position="333"/>
        <end position="405"/>
    </location>
</feature>
<feature type="compositionally biased region" description="Gly residues" evidence="1">
    <location>
        <begin position="99"/>
        <end position="108"/>
    </location>
</feature>
<dbReference type="RefSeq" id="WP_154780306.1">
    <property type="nucleotide sequence ID" value="NZ_WMBC01000006.1"/>
</dbReference>
<gene>
    <name evidence="4" type="ORF">GKZ57_08700</name>
</gene>
<feature type="compositionally biased region" description="Basic residues" evidence="1">
    <location>
        <begin position="71"/>
        <end position="89"/>
    </location>
</feature>
<keyword evidence="2" id="KW-0732">Signal</keyword>
<dbReference type="Gene3D" id="3.90.1010.20">
    <property type="match status" value="3"/>
</dbReference>
<proteinExistence type="predicted"/>
<dbReference type="EMBL" id="WMBC01000006">
    <property type="protein sequence ID" value="MTD61346.1"/>
    <property type="molecule type" value="Genomic_DNA"/>
</dbReference>
<feature type="compositionally biased region" description="Pro residues" evidence="1">
    <location>
        <begin position="347"/>
        <end position="375"/>
    </location>
</feature>
<comment type="caution">
    <text evidence="4">The sequence shown here is derived from an EMBL/GenBank/DDBJ whole genome shotgun (WGS) entry which is preliminary data.</text>
</comment>
<evidence type="ECO:0000259" key="3">
    <source>
        <dbReference type="SMART" id="SM00900"/>
    </source>
</evidence>
<evidence type="ECO:0000313" key="4">
    <source>
        <dbReference type="EMBL" id="MTD61346.1"/>
    </source>
</evidence>
<sequence length="487" mass="50549">MNKNTQWLKLLPAAAVFAAVCVTCYQTDKTPAEATQVENNNIMSTSEIKKMLNYEADSSNTTSSSSAKTNKTSKKKTTAKKASKIKTGTKKNTTTGAAASGGAGGGAGSTVTPTTEVPSDGYVDGVYTGSGTGFGGTITVQVTVSGRRITAIDILDASGETPAYFSNAQGVISQILSSQSPNVDAVSGATYSSNGIIQAVQSALSQAMPSGSQTATATPTAAPTPTPSPKPTKKPAPTPDPDQEEMYKNGTYTGTGKGYNGTVTLTAKIKKGVIQSLKAEHTDTPAFFDKAWEVLEDEIIQNQTADGIDTVSGATYSSNGILDAMRDIINQAKKDNSSKPTVTPKPTKTPTPKPTTTPTPEPTPTPEATPTPEPSETPDNPGEDPEVTPTPEPEEPLGPYRDGTYTAGSFGYNGKVYVTVTISGGQIVSIEQTNNDSPEYFDYAWETIYPQIMGNQSADGIDTATGATFSSEGILGAVQKALAQAAV</sequence>
<reference evidence="4 5" key="1">
    <citation type="submission" date="2019-11" db="EMBL/GenBank/DDBJ databases">
        <title>Draft genome sequence of Blautia luti DSM 14534T, isolated from human stool.</title>
        <authorList>
            <person name="Ortiz R."/>
            <person name="Melis-Arcos F."/>
            <person name="Covarrubias P."/>
            <person name="Cardenas J.P."/>
            <person name="Perez-Donoso J."/>
            <person name="Almonacid D."/>
        </authorList>
    </citation>
    <scope>NUCLEOTIDE SEQUENCE [LARGE SCALE GENOMIC DNA]</scope>
    <source>
        <strain evidence="4 5">DSM 14534</strain>
    </source>
</reference>
<feature type="compositionally biased region" description="Pro residues" evidence="1">
    <location>
        <begin position="222"/>
        <end position="240"/>
    </location>
</feature>
<feature type="chain" id="PRO_5039642797" evidence="2">
    <location>
        <begin position="19"/>
        <end position="487"/>
    </location>
</feature>
<feature type="signal peptide" evidence="2">
    <location>
        <begin position="1"/>
        <end position="18"/>
    </location>
</feature>
<dbReference type="SMART" id="SM00900">
    <property type="entry name" value="FMN_bind"/>
    <property type="match status" value="3"/>
</dbReference>